<reference evidence="5 6" key="1">
    <citation type="submission" date="2020-12" db="EMBL/GenBank/DDBJ databases">
        <title>Oil enriched cultivation method for isolating marine PHA-producing bacteria.</title>
        <authorList>
            <person name="Zheng W."/>
            <person name="Yu S."/>
            <person name="Huang Y."/>
        </authorList>
    </citation>
    <scope>NUCLEOTIDE SEQUENCE [LARGE SCALE GENOMIC DNA]</scope>
    <source>
        <strain evidence="5 6">SY-2-6</strain>
    </source>
</reference>
<dbReference type="GO" id="GO:0004795">
    <property type="term" value="F:threonine synthase activity"/>
    <property type="evidence" value="ECO:0007669"/>
    <property type="project" value="UniProtKB-EC"/>
</dbReference>
<sequence>MTYSYISHLYCPKCSKTYNTSEPHHLCTCGSPLLVNYDLEALSSSWSKDSLRDRNPDLWRYHELLPLQNPSYRVSLGEGMTPLLSLPALGKDMNILHLDMKDEGVIPTGSFKARGAAVGVSKARELGVKELAMPTNGNAGAAWSLYAARASITPTIVMPVDAPKITRNECAVSGARLFLVNGLISDAGQIISRAAQDPDIYDVSTLKEPYRIEGKKTMGLEIAEQTEWKLPDVILYPTGGGVGLIGIYKAIRELQRLGWVENGRMPRLVAVQSEGCAPIVKAWEEGRTESDFWEGAETMAFGINVPKAIGDFLVLEAIYESNGCAAAVSESSIQEEQQRAAQMEGTFVCPEGAAAFSAARQLRQKNWIKEEEHVVVLNTGAGIKYPDTVDLDIPVLQPGDALKRKV</sequence>
<dbReference type="InterPro" id="IPR036052">
    <property type="entry name" value="TrpB-like_PALP_sf"/>
</dbReference>
<protein>
    <submittedName>
        <fullName evidence="5">Threonine synthase</fullName>
        <ecNumber evidence="5">4.2.3.1</ecNumber>
    </submittedName>
</protein>
<dbReference type="InterPro" id="IPR000634">
    <property type="entry name" value="Ser/Thr_deHydtase_PyrdxlP-BS"/>
</dbReference>
<dbReference type="Proteomes" id="UP000663970">
    <property type="component" value="Unassembled WGS sequence"/>
</dbReference>
<evidence type="ECO:0000313" key="5">
    <source>
        <dbReference type="EMBL" id="MBN8236247.1"/>
    </source>
</evidence>
<dbReference type="RefSeq" id="WP_206934570.1">
    <property type="nucleotide sequence ID" value="NZ_JAEKJY010000004.1"/>
</dbReference>
<gene>
    <name evidence="5" type="ORF">JF544_13355</name>
</gene>
<organism evidence="5 6">
    <name type="scientific">Halobacillus kuroshimensis</name>
    <dbReference type="NCBI Taxonomy" id="302481"/>
    <lineage>
        <taxon>Bacteria</taxon>
        <taxon>Bacillati</taxon>
        <taxon>Bacillota</taxon>
        <taxon>Bacilli</taxon>
        <taxon>Bacillales</taxon>
        <taxon>Bacillaceae</taxon>
        <taxon>Halobacillus</taxon>
    </lineage>
</organism>
<comment type="caution">
    <text evidence="5">The sequence shown here is derived from an EMBL/GenBank/DDBJ whole genome shotgun (WGS) entry which is preliminary data.</text>
</comment>
<dbReference type="InterPro" id="IPR050147">
    <property type="entry name" value="Ser/Thr_Dehydratase"/>
</dbReference>
<proteinExistence type="predicted"/>
<dbReference type="NCBIfam" id="NF006050">
    <property type="entry name" value="PRK08197.1"/>
    <property type="match status" value="1"/>
</dbReference>
<feature type="domain" description="Tryptophan synthase beta chain-like PALP" evidence="4">
    <location>
        <begin position="74"/>
        <end position="380"/>
    </location>
</feature>
<dbReference type="Gene3D" id="3.40.50.1100">
    <property type="match status" value="2"/>
</dbReference>
<evidence type="ECO:0000313" key="6">
    <source>
        <dbReference type="Proteomes" id="UP000663970"/>
    </source>
</evidence>
<dbReference type="InterPro" id="IPR001926">
    <property type="entry name" value="TrpB-like_PALP"/>
</dbReference>
<dbReference type="SUPFAM" id="SSF53686">
    <property type="entry name" value="Tryptophan synthase beta subunit-like PLP-dependent enzymes"/>
    <property type="match status" value="1"/>
</dbReference>
<evidence type="ECO:0000256" key="1">
    <source>
        <dbReference type="ARBA" id="ARBA00001933"/>
    </source>
</evidence>
<dbReference type="EC" id="4.2.3.1" evidence="5"/>
<dbReference type="CDD" id="cd01563">
    <property type="entry name" value="Thr-synth_1"/>
    <property type="match status" value="1"/>
</dbReference>
<comment type="cofactor">
    <cofactor evidence="1">
        <name>pyridoxal 5'-phosphate</name>
        <dbReference type="ChEBI" id="CHEBI:597326"/>
    </cofactor>
</comment>
<dbReference type="Pfam" id="PF00291">
    <property type="entry name" value="PALP"/>
    <property type="match status" value="1"/>
</dbReference>
<evidence type="ECO:0000256" key="2">
    <source>
        <dbReference type="ARBA" id="ARBA00022898"/>
    </source>
</evidence>
<evidence type="ECO:0000259" key="4">
    <source>
        <dbReference type="Pfam" id="PF00291"/>
    </source>
</evidence>
<dbReference type="EMBL" id="JAEKJY010000004">
    <property type="protein sequence ID" value="MBN8236247.1"/>
    <property type="molecule type" value="Genomic_DNA"/>
</dbReference>
<accession>A0ABS3DY32</accession>
<keyword evidence="6" id="KW-1185">Reference proteome</keyword>
<dbReference type="PANTHER" id="PTHR48078">
    <property type="entry name" value="THREONINE DEHYDRATASE, MITOCHONDRIAL-RELATED"/>
    <property type="match status" value="1"/>
</dbReference>
<evidence type="ECO:0000256" key="3">
    <source>
        <dbReference type="ARBA" id="ARBA00023239"/>
    </source>
</evidence>
<dbReference type="PANTHER" id="PTHR48078:SF6">
    <property type="entry name" value="L-THREONINE DEHYDRATASE CATABOLIC TDCB"/>
    <property type="match status" value="1"/>
</dbReference>
<keyword evidence="2" id="KW-0663">Pyridoxal phosphate</keyword>
<name>A0ABS3DY32_9BACI</name>
<dbReference type="PROSITE" id="PS00165">
    <property type="entry name" value="DEHYDRATASE_SER_THR"/>
    <property type="match status" value="1"/>
</dbReference>
<keyword evidence="3 5" id="KW-0456">Lyase</keyword>